<dbReference type="Gene3D" id="3.30.450.20">
    <property type="entry name" value="PAS domain"/>
    <property type="match status" value="1"/>
</dbReference>
<dbReference type="FunFam" id="3.40.50.300:FF:000006">
    <property type="entry name" value="DNA-binding transcriptional regulator NtrC"/>
    <property type="match status" value="1"/>
</dbReference>
<dbReference type="GO" id="GO:0005524">
    <property type="term" value="F:ATP binding"/>
    <property type="evidence" value="ECO:0007669"/>
    <property type="project" value="UniProtKB-KW"/>
</dbReference>
<dbReference type="SUPFAM" id="SSF55785">
    <property type="entry name" value="PYP-like sensor domain (PAS domain)"/>
    <property type="match status" value="1"/>
</dbReference>
<dbReference type="PROSITE" id="PS00676">
    <property type="entry name" value="SIGMA54_INTERACT_2"/>
    <property type="match status" value="1"/>
</dbReference>
<reference evidence="11 13" key="1">
    <citation type="submission" date="2016-02" db="EMBL/GenBank/DDBJ databases">
        <title>Draft genome sequence for Clostridium paradoxum JW-YL-7.</title>
        <authorList>
            <person name="Utturkar S.M."/>
            <person name="Lancaster A."/>
            <person name="Poole F.L."/>
            <person name="Adams M.W."/>
            <person name="Brown S.D."/>
        </authorList>
    </citation>
    <scope>NUCLEOTIDE SEQUENCE [LARGE SCALE GENOMIC DNA]</scope>
    <source>
        <strain evidence="11 13">JW-YL-7</strain>
    </source>
</reference>
<dbReference type="InterPro" id="IPR025943">
    <property type="entry name" value="Sigma_54_int_dom_ATP-bd_2"/>
</dbReference>
<dbReference type="SMART" id="SM00382">
    <property type="entry name" value="AAA"/>
    <property type="match status" value="1"/>
</dbReference>
<dbReference type="InterPro" id="IPR002078">
    <property type="entry name" value="Sigma_54_int"/>
</dbReference>
<dbReference type="PROSITE" id="PS00688">
    <property type="entry name" value="SIGMA54_INTERACT_3"/>
    <property type="match status" value="1"/>
</dbReference>
<dbReference type="PROSITE" id="PS51671">
    <property type="entry name" value="ACT"/>
    <property type="match status" value="1"/>
</dbReference>
<keyword evidence="14" id="KW-1185">Reference proteome</keyword>
<evidence type="ECO:0000256" key="3">
    <source>
        <dbReference type="ARBA" id="ARBA00022840"/>
    </source>
</evidence>
<dbReference type="Pfam" id="PF13426">
    <property type="entry name" value="PAS_9"/>
    <property type="match status" value="1"/>
</dbReference>
<accession>A0A150FRP2</accession>
<evidence type="ECO:0000259" key="9">
    <source>
        <dbReference type="PROSITE" id="PS50112"/>
    </source>
</evidence>
<dbReference type="Proteomes" id="UP000092605">
    <property type="component" value="Unassembled WGS sequence"/>
</dbReference>
<sequence>MGCLRLEITTQDRIGMAFDILREIFSINISISSTEVFTKKVYIKIDHIDKDKKDTLIENIKKLNGVINIKEINLMPSEEHERRILAFIDSVEEGIIAINESGKIEIFNNYCENIFNYSKDELIGKHITNLLSSDAPIIRLLKEGKSYNNLEMKIKTKRGESHYLTTGRAIKDDYGNILGAVASIKDMKKVIELANIVSSSDEDVFKNVIGNSKEINKVKELITMISSSDSTVLLRGESGTGKEVFAKTIHLLSNRKDKPFVPVNCAALPEELLESELFGYEEGSFTGAIKGGKKGLFKEADGGSIFLDEIGELSIVLQAKLLRAVQEGKIRKIGSVNEESINVRIIAATNKNLEEMIKQGKFREDLYYRLNVIPVYLPPLRKRKEDIPLLVNFFIDKLNKKLNKAIIGFDIDFINKLMEYSWPGNIRELENVVERAMNLCDKDILTKRHLVIDFKEDINNDYINEQVSFKETTLSEMVEATEKSVILKTLKKYKTIRKSAKILGVSHTTLVNKIKKYNIKWK</sequence>
<organism evidence="11 13">
    <name type="scientific">Alkalithermobacter thermoalcaliphilus JW-YL-7 = DSM 7308</name>
    <dbReference type="NCBI Taxonomy" id="1121328"/>
    <lineage>
        <taxon>Bacteria</taxon>
        <taxon>Bacillati</taxon>
        <taxon>Bacillota</taxon>
        <taxon>Clostridia</taxon>
        <taxon>Peptostreptococcales</taxon>
        <taxon>Tepidibacteraceae</taxon>
        <taxon>Alkalithermobacter</taxon>
    </lineage>
</organism>
<dbReference type="PANTHER" id="PTHR32071:SF57">
    <property type="entry name" value="C4-DICARBOXYLATE TRANSPORT TRANSCRIPTIONAL REGULATORY PROTEIN DCTD"/>
    <property type="match status" value="1"/>
</dbReference>
<dbReference type="InterPro" id="IPR025944">
    <property type="entry name" value="Sigma_54_int_dom_CS"/>
</dbReference>
<evidence type="ECO:0000313" key="12">
    <source>
        <dbReference type="EMBL" id="SHK40423.1"/>
    </source>
</evidence>
<evidence type="ECO:0000256" key="7">
    <source>
        <dbReference type="ARBA" id="ARBA00029500"/>
    </source>
</evidence>
<dbReference type="GO" id="GO:0003677">
    <property type="term" value="F:DNA binding"/>
    <property type="evidence" value="ECO:0007669"/>
    <property type="project" value="UniProtKB-KW"/>
</dbReference>
<dbReference type="InterPro" id="IPR030828">
    <property type="entry name" value="HTH_TyrR"/>
</dbReference>
<evidence type="ECO:0000256" key="6">
    <source>
        <dbReference type="ARBA" id="ARBA00023163"/>
    </source>
</evidence>
<evidence type="ECO:0000256" key="4">
    <source>
        <dbReference type="ARBA" id="ARBA00023015"/>
    </source>
</evidence>
<dbReference type="CDD" id="cd00130">
    <property type="entry name" value="PAS"/>
    <property type="match status" value="1"/>
</dbReference>
<dbReference type="EMBL" id="LSFY01000001">
    <property type="protein sequence ID" value="KXZ40266.1"/>
    <property type="molecule type" value="Genomic_DNA"/>
</dbReference>
<feature type="domain" description="PAS" evidence="9">
    <location>
        <begin position="80"/>
        <end position="134"/>
    </location>
</feature>
<dbReference type="InterPro" id="IPR035965">
    <property type="entry name" value="PAS-like_dom_sf"/>
</dbReference>
<evidence type="ECO:0000313" key="14">
    <source>
        <dbReference type="Proteomes" id="UP000323392"/>
    </source>
</evidence>
<dbReference type="Pfam" id="PF00158">
    <property type="entry name" value="Sigma54_activat"/>
    <property type="match status" value="1"/>
</dbReference>
<dbReference type="PROSITE" id="PS50112">
    <property type="entry name" value="PAS"/>
    <property type="match status" value="1"/>
</dbReference>
<dbReference type="InterPro" id="IPR000014">
    <property type="entry name" value="PAS"/>
</dbReference>
<dbReference type="Gene3D" id="3.30.70.260">
    <property type="match status" value="1"/>
</dbReference>
<evidence type="ECO:0000256" key="5">
    <source>
        <dbReference type="ARBA" id="ARBA00023125"/>
    </source>
</evidence>
<keyword evidence="3" id="KW-0067">ATP-binding</keyword>
<keyword evidence="1" id="KW-0547">Nucleotide-binding</keyword>
<dbReference type="InterPro" id="IPR027417">
    <property type="entry name" value="P-loop_NTPase"/>
</dbReference>
<dbReference type="SUPFAM" id="SSF52540">
    <property type="entry name" value="P-loop containing nucleoside triphosphate hydrolases"/>
    <property type="match status" value="1"/>
</dbReference>
<dbReference type="GO" id="GO:0006355">
    <property type="term" value="P:regulation of DNA-templated transcription"/>
    <property type="evidence" value="ECO:0007669"/>
    <property type="project" value="InterPro"/>
</dbReference>
<dbReference type="PROSITE" id="PS50045">
    <property type="entry name" value="SIGMA54_INTERACT_4"/>
    <property type="match status" value="1"/>
</dbReference>
<dbReference type="InterPro" id="IPR058031">
    <property type="entry name" value="AAA_lid_NorR"/>
</dbReference>
<dbReference type="OrthoDB" id="9803970at2"/>
<evidence type="ECO:0000313" key="13">
    <source>
        <dbReference type="Proteomes" id="UP000092605"/>
    </source>
</evidence>
<dbReference type="CDD" id="cd00009">
    <property type="entry name" value="AAA"/>
    <property type="match status" value="1"/>
</dbReference>
<dbReference type="Proteomes" id="UP000323392">
    <property type="component" value="Unassembled WGS sequence"/>
</dbReference>
<dbReference type="InterPro" id="IPR025662">
    <property type="entry name" value="Sigma_54_int_dom_ATP-bd_1"/>
</dbReference>
<comment type="caution">
    <text evidence="11">The sequence shown here is derived from an EMBL/GenBank/DDBJ whole genome shotgun (WGS) entry which is preliminary data.</text>
</comment>
<dbReference type="PROSITE" id="PS00675">
    <property type="entry name" value="SIGMA54_INTERACT_1"/>
    <property type="match status" value="1"/>
</dbReference>
<keyword evidence="5" id="KW-0238">DNA-binding</keyword>
<proteinExistence type="predicted"/>
<evidence type="ECO:0000259" key="8">
    <source>
        <dbReference type="PROSITE" id="PS50045"/>
    </source>
</evidence>
<dbReference type="SMART" id="SM00091">
    <property type="entry name" value="PAS"/>
    <property type="match status" value="1"/>
</dbReference>
<feature type="domain" description="ACT" evidence="10">
    <location>
        <begin position="5"/>
        <end position="77"/>
    </location>
</feature>
<evidence type="ECO:0000259" key="10">
    <source>
        <dbReference type="PROSITE" id="PS51671"/>
    </source>
</evidence>
<reference evidence="12 14" key="2">
    <citation type="submission" date="2016-11" db="EMBL/GenBank/DDBJ databases">
        <authorList>
            <person name="Varghese N."/>
            <person name="Submissions S."/>
        </authorList>
    </citation>
    <scope>NUCLEOTIDE SEQUENCE [LARGE SCALE GENOMIC DNA]</scope>
    <source>
        <strain evidence="12 14">DSM 7308</strain>
    </source>
</reference>
<dbReference type="InterPro" id="IPR002912">
    <property type="entry name" value="ACT_dom"/>
</dbReference>
<dbReference type="SUPFAM" id="SSF46689">
    <property type="entry name" value="Homeodomain-like"/>
    <property type="match status" value="1"/>
</dbReference>
<evidence type="ECO:0000256" key="2">
    <source>
        <dbReference type="ARBA" id="ARBA00022797"/>
    </source>
</evidence>
<keyword evidence="2" id="KW-0058">Aromatic hydrocarbons catabolism</keyword>
<dbReference type="PATRIC" id="fig|1121328.3.peg.1350"/>
<dbReference type="NCBIfam" id="TIGR00229">
    <property type="entry name" value="sensory_box"/>
    <property type="match status" value="1"/>
</dbReference>
<keyword evidence="4" id="KW-0805">Transcription regulation</keyword>
<dbReference type="EMBL" id="FRBG01000001">
    <property type="protein sequence ID" value="SHK40423.1"/>
    <property type="molecule type" value="Genomic_DNA"/>
</dbReference>
<evidence type="ECO:0000313" key="11">
    <source>
        <dbReference type="EMBL" id="KXZ40266.1"/>
    </source>
</evidence>
<name>A0A150FRP2_CLOPD</name>
<dbReference type="RefSeq" id="WP_066070828.1">
    <property type="nucleotide sequence ID" value="NZ_FRBG01000001.1"/>
</dbReference>
<dbReference type="InterPro" id="IPR003593">
    <property type="entry name" value="AAA+_ATPase"/>
</dbReference>
<dbReference type="Pfam" id="PF18024">
    <property type="entry name" value="HTH_50"/>
    <property type="match status" value="1"/>
</dbReference>
<protein>
    <recommendedName>
        <fullName evidence="7">HTH-type transcriptional regulatory protein TyrR</fullName>
    </recommendedName>
</protein>
<dbReference type="PANTHER" id="PTHR32071">
    <property type="entry name" value="TRANSCRIPTIONAL REGULATORY PROTEIN"/>
    <property type="match status" value="1"/>
</dbReference>
<dbReference type="Gene3D" id="3.40.50.300">
    <property type="entry name" value="P-loop containing nucleotide triphosphate hydrolases"/>
    <property type="match status" value="1"/>
</dbReference>
<feature type="domain" description="Sigma-54 factor interaction" evidence="8">
    <location>
        <begin position="208"/>
        <end position="438"/>
    </location>
</feature>
<keyword evidence="6" id="KW-0804">Transcription</keyword>
<dbReference type="AlphaFoldDB" id="A0A150FRP2"/>
<dbReference type="STRING" id="1121328.JWYL7_1341"/>
<dbReference type="Gene3D" id="1.10.10.60">
    <property type="entry name" value="Homeodomain-like"/>
    <property type="match status" value="1"/>
</dbReference>
<dbReference type="Pfam" id="PF25601">
    <property type="entry name" value="AAA_lid_14"/>
    <property type="match status" value="1"/>
</dbReference>
<dbReference type="InterPro" id="IPR009057">
    <property type="entry name" value="Homeodomain-like_sf"/>
</dbReference>
<dbReference type="Gene3D" id="1.10.8.60">
    <property type="match status" value="1"/>
</dbReference>
<dbReference type="NCBIfam" id="TIGR04381">
    <property type="entry name" value="HTH_TypR"/>
    <property type="match status" value="1"/>
</dbReference>
<gene>
    <name evidence="11" type="ORF">JWYL7_1341</name>
    <name evidence="12" type="ORF">SAMN05661008_00180</name>
</gene>
<evidence type="ECO:0000256" key="1">
    <source>
        <dbReference type="ARBA" id="ARBA00022741"/>
    </source>
</evidence>